<evidence type="ECO:0000256" key="2">
    <source>
        <dbReference type="ARBA" id="ARBA00023125"/>
    </source>
</evidence>
<dbReference type="PROSITE" id="PS50977">
    <property type="entry name" value="HTH_TETR_2"/>
    <property type="match status" value="1"/>
</dbReference>
<evidence type="ECO:0000256" key="4">
    <source>
        <dbReference type="PROSITE-ProRule" id="PRU00335"/>
    </source>
</evidence>
<dbReference type="KEGG" id="smao:CAG99_16075"/>
<evidence type="ECO:0000256" key="1">
    <source>
        <dbReference type="ARBA" id="ARBA00023015"/>
    </source>
</evidence>
<keyword evidence="1" id="KW-0805">Transcription regulation</keyword>
<dbReference type="Gene3D" id="1.10.10.60">
    <property type="entry name" value="Homeodomain-like"/>
    <property type="match status" value="1"/>
</dbReference>
<accession>A0A1W7CZF1</accession>
<evidence type="ECO:0000313" key="7">
    <source>
        <dbReference type="Proteomes" id="UP000194218"/>
    </source>
</evidence>
<dbReference type="EMBL" id="CP021121">
    <property type="protein sequence ID" value="ARQ70162.1"/>
    <property type="molecule type" value="Genomic_DNA"/>
</dbReference>
<dbReference type="InterPro" id="IPR050109">
    <property type="entry name" value="HTH-type_TetR-like_transc_reg"/>
</dbReference>
<evidence type="ECO:0000256" key="3">
    <source>
        <dbReference type="ARBA" id="ARBA00023163"/>
    </source>
</evidence>
<organism evidence="6 7">
    <name type="scientific">Streptomyces marincola</name>
    <dbReference type="NCBI Taxonomy" id="2878388"/>
    <lineage>
        <taxon>Bacteria</taxon>
        <taxon>Bacillati</taxon>
        <taxon>Actinomycetota</taxon>
        <taxon>Actinomycetes</taxon>
        <taxon>Kitasatosporales</taxon>
        <taxon>Streptomycetaceae</taxon>
        <taxon>Streptomyces</taxon>
    </lineage>
</organism>
<dbReference type="InterPro" id="IPR011075">
    <property type="entry name" value="TetR_C"/>
</dbReference>
<keyword evidence="7" id="KW-1185">Reference proteome</keyword>
<proteinExistence type="predicted"/>
<reference evidence="6 7" key="1">
    <citation type="submission" date="2017-05" db="EMBL/GenBank/DDBJ databases">
        <title>Complete genome sequence of Streptomyces sp. SCSIO 03032 revealed the diverse biosynthetic pathways for its bioactive secondary metabolites.</title>
        <authorList>
            <person name="Ma L."/>
            <person name="Zhu Y."/>
            <person name="Zhang W."/>
            <person name="Zhang G."/>
            <person name="Tian X."/>
            <person name="Zhang S."/>
            <person name="Zhang C."/>
        </authorList>
    </citation>
    <scope>NUCLEOTIDE SEQUENCE [LARGE SCALE GENOMIC DNA]</scope>
    <source>
        <strain evidence="6 7">SCSIO 03032</strain>
    </source>
</reference>
<evidence type="ECO:0000313" key="6">
    <source>
        <dbReference type="EMBL" id="ARQ70162.1"/>
    </source>
</evidence>
<dbReference type="GO" id="GO:0000976">
    <property type="term" value="F:transcription cis-regulatory region binding"/>
    <property type="evidence" value="ECO:0007669"/>
    <property type="project" value="TreeGrafter"/>
</dbReference>
<dbReference type="SUPFAM" id="SSF46689">
    <property type="entry name" value="Homeodomain-like"/>
    <property type="match status" value="1"/>
</dbReference>
<name>A0A1W7CZF1_9ACTN</name>
<keyword evidence="2 4" id="KW-0238">DNA-binding</keyword>
<dbReference type="Gene3D" id="1.10.357.10">
    <property type="entry name" value="Tetracycline Repressor, domain 2"/>
    <property type="match status" value="1"/>
</dbReference>
<dbReference type="PANTHER" id="PTHR30055">
    <property type="entry name" value="HTH-TYPE TRANSCRIPTIONAL REGULATOR RUTR"/>
    <property type="match status" value="1"/>
</dbReference>
<keyword evidence="3" id="KW-0804">Transcription</keyword>
<dbReference type="Proteomes" id="UP000194218">
    <property type="component" value="Chromosome"/>
</dbReference>
<sequence>MTGQVTTVDGRVAGRRGQATRQKLLDCLGKMLGTSPYRDVRVIDVARKAGTSPATFYQYFPDVEAAVLELAEGAVRDSAALTELVAGRSWAGKAGRQTAEDLVEGFLTFWRKHDAILRVIDLGAAEGDRRFVRIRTRVQGAVVKPLAESIESVRARGRGAEQAPSAAALAGSLVTMMAAVSSQPKSLQALGAKQAELKPSLALLVHLGVTGRKPAK</sequence>
<feature type="domain" description="HTH tetR-type" evidence="5">
    <location>
        <begin position="18"/>
        <end position="78"/>
    </location>
</feature>
<protein>
    <submittedName>
        <fullName evidence="6">TetR family transcriptional regulator</fullName>
    </submittedName>
</protein>
<gene>
    <name evidence="6" type="ORF">CAG99_16075</name>
</gene>
<feature type="DNA-binding region" description="H-T-H motif" evidence="4">
    <location>
        <begin position="41"/>
        <end position="60"/>
    </location>
</feature>
<dbReference type="InterPro" id="IPR009057">
    <property type="entry name" value="Homeodomain-like_sf"/>
</dbReference>
<dbReference type="InterPro" id="IPR001647">
    <property type="entry name" value="HTH_TetR"/>
</dbReference>
<dbReference type="PANTHER" id="PTHR30055:SF234">
    <property type="entry name" value="HTH-TYPE TRANSCRIPTIONAL REGULATOR BETI"/>
    <property type="match status" value="1"/>
</dbReference>
<dbReference type="Pfam" id="PF19352">
    <property type="entry name" value="TetR_C_38"/>
    <property type="match status" value="1"/>
</dbReference>
<dbReference type="GO" id="GO:0003700">
    <property type="term" value="F:DNA-binding transcription factor activity"/>
    <property type="evidence" value="ECO:0007669"/>
    <property type="project" value="TreeGrafter"/>
</dbReference>
<evidence type="ECO:0000259" key="5">
    <source>
        <dbReference type="PROSITE" id="PS50977"/>
    </source>
</evidence>
<dbReference type="OrthoDB" id="4265761at2"/>
<dbReference type="AlphaFoldDB" id="A0A1W7CZF1"/>
<dbReference type="RefSeq" id="WP_086160016.1">
    <property type="nucleotide sequence ID" value="NZ_CP021121.1"/>
</dbReference>